<name>A0A382ZDC0_9ZZZZ</name>
<evidence type="ECO:0000313" key="1">
    <source>
        <dbReference type="EMBL" id="SVD93504.1"/>
    </source>
</evidence>
<feature type="non-terminal residue" evidence="1">
    <location>
        <position position="1"/>
    </location>
</feature>
<reference evidence="1" key="1">
    <citation type="submission" date="2018-05" db="EMBL/GenBank/DDBJ databases">
        <authorList>
            <person name="Lanie J.A."/>
            <person name="Ng W.-L."/>
            <person name="Kazmierczak K.M."/>
            <person name="Andrzejewski T.M."/>
            <person name="Davidsen T.M."/>
            <person name="Wayne K.J."/>
            <person name="Tettelin H."/>
            <person name="Glass J.I."/>
            <person name="Rusch D."/>
            <person name="Podicherti R."/>
            <person name="Tsui H.-C.T."/>
            <person name="Winkler M.E."/>
        </authorList>
    </citation>
    <scope>NUCLEOTIDE SEQUENCE</scope>
</reference>
<dbReference type="EMBL" id="UINC01182993">
    <property type="protein sequence ID" value="SVD93504.1"/>
    <property type="molecule type" value="Genomic_DNA"/>
</dbReference>
<protein>
    <submittedName>
        <fullName evidence="1">Uncharacterized protein</fullName>
    </submittedName>
</protein>
<dbReference type="AlphaFoldDB" id="A0A382ZDC0"/>
<organism evidence="1">
    <name type="scientific">marine metagenome</name>
    <dbReference type="NCBI Taxonomy" id="408172"/>
    <lineage>
        <taxon>unclassified sequences</taxon>
        <taxon>metagenomes</taxon>
        <taxon>ecological metagenomes</taxon>
    </lineage>
</organism>
<sequence>SMMKRGKRYIVASIKMVKSTGLKNI</sequence>
<proteinExistence type="predicted"/>
<feature type="non-terminal residue" evidence="1">
    <location>
        <position position="25"/>
    </location>
</feature>
<gene>
    <name evidence="1" type="ORF">METZ01_LOCUS446358</name>
</gene>
<accession>A0A382ZDC0</accession>